<accession>A0A5E4SHR9</accession>
<dbReference type="GO" id="GO:0016878">
    <property type="term" value="F:acid-thiol ligase activity"/>
    <property type="evidence" value="ECO:0007669"/>
    <property type="project" value="UniProtKB-ARBA"/>
</dbReference>
<evidence type="ECO:0000259" key="3">
    <source>
        <dbReference type="Pfam" id="PF13193"/>
    </source>
</evidence>
<keyword evidence="4" id="KW-0436">Ligase</keyword>
<dbReference type="InterPro" id="IPR042099">
    <property type="entry name" value="ANL_N_sf"/>
</dbReference>
<dbReference type="EMBL" id="CABPSH010000002">
    <property type="protein sequence ID" value="VVD75476.1"/>
    <property type="molecule type" value="Genomic_DNA"/>
</dbReference>
<dbReference type="AlphaFoldDB" id="A0A5E4SHR9"/>
<dbReference type="Gene3D" id="3.30.300.30">
    <property type="match status" value="1"/>
</dbReference>
<feature type="region of interest" description="Disordered" evidence="1">
    <location>
        <begin position="654"/>
        <end position="681"/>
    </location>
</feature>
<feature type="domain" description="AMP-dependent synthetase/ligase" evidence="2">
    <location>
        <begin position="41"/>
        <end position="450"/>
    </location>
</feature>
<dbReference type="InterPro" id="IPR025110">
    <property type="entry name" value="AMP-bd_C"/>
</dbReference>
<evidence type="ECO:0000256" key="1">
    <source>
        <dbReference type="SAM" id="MobiDB-lite"/>
    </source>
</evidence>
<dbReference type="PANTHER" id="PTHR43767:SF1">
    <property type="entry name" value="NONRIBOSOMAL PEPTIDE SYNTHASE PES1 (EUROFUNG)-RELATED"/>
    <property type="match status" value="1"/>
</dbReference>
<name>A0A5E4SHR9_9BURK</name>
<feature type="domain" description="AMP-binding enzyme C-terminal" evidence="3">
    <location>
        <begin position="506"/>
        <end position="581"/>
    </location>
</feature>
<dbReference type="Pfam" id="PF13193">
    <property type="entry name" value="AMP-binding_C"/>
    <property type="match status" value="1"/>
</dbReference>
<dbReference type="PANTHER" id="PTHR43767">
    <property type="entry name" value="LONG-CHAIN-FATTY-ACID--COA LIGASE"/>
    <property type="match status" value="1"/>
</dbReference>
<evidence type="ECO:0000259" key="2">
    <source>
        <dbReference type="Pfam" id="PF00501"/>
    </source>
</evidence>
<dbReference type="InterPro" id="IPR050237">
    <property type="entry name" value="ATP-dep_AMP-bd_enzyme"/>
</dbReference>
<dbReference type="InterPro" id="IPR000873">
    <property type="entry name" value="AMP-dep_synth/lig_dom"/>
</dbReference>
<gene>
    <name evidence="4" type="ORF">PEP31012_00813</name>
</gene>
<evidence type="ECO:0000313" key="4">
    <source>
        <dbReference type="EMBL" id="VVD75476.1"/>
    </source>
</evidence>
<proteinExistence type="predicted"/>
<dbReference type="NCBIfam" id="NF005714">
    <property type="entry name" value="PRK07529.1"/>
    <property type="match status" value="1"/>
</dbReference>
<dbReference type="InterPro" id="IPR045851">
    <property type="entry name" value="AMP-bd_C_sf"/>
</dbReference>
<protein>
    <submittedName>
        <fullName evidence="4">Long-chain fatty acid--CoA ligase</fullName>
    </submittedName>
</protein>
<dbReference type="Pfam" id="PF00501">
    <property type="entry name" value="AMP-binding"/>
    <property type="match status" value="1"/>
</dbReference>
<organism evidence="4 5">
    <name type="scientific">Pandoraea eparura</name>
    <dbReference type="NCBI Taxonomy" id="2508291"/>
    <lineage>
        <taxon>Bacteria</taxon>
        <taxon>Pseudomonadati</taxon>
        <taxon>Pseudomonadota</taxon>
        <taxon>Betaproteobacteria</taxon>
        <taxon>Burkholderiales</taxon>
        <taxon>Burkholderiaceae</taxon>
        <taxon>Pandoraea</taxon>
    </lineage>
</organism>
<dbReference type="Gene3D" id="3.40.50.12780">
    <property type="entry name" value="N-terminal domain of ligase-like"/>
    <property type="match status" value="1"/>
</dbReference>
<reference evidence="4 5" key="1">
    <citation type="submission" date="2019-08" db="EMBL/GenBank/DDBJ databases">
        <authorList>
            <person name="Peeters C."/>
        </authorList>
    </citation>
    <scope>NUCLEOTIDE SEQUENCE [LARGE SCALE GENOMIC DNA]</scope>
    <source>
        <strain evidence="4 5">LMG 31012</strain>
    </source>
</reference>
<evidence type="ECO:0000313" key="5">
    <source>
        <dbReference type="Proteomes" id="UP000400981"/>
    </source>
</evidence>
<dbReference type="Proteomes" id="UP000400981">
    <property type="component" value="Unassembled WGS sequence"/>
</dbReference>
<dbReference type="SUPFAM" id="SSF56801">
    <property type="entry name" value="Acetyl-CoA synthetase-like"/>
    <property type="match status" value="1"/>
</dbReference>
<keyword evidence="5" id="KW-1185">Reference proteome</keyword>
<sequence>MTMQGISNRNDVLAIEAQGLPGDLPVSTYEMICRGAAIDPSAPALSFFLTADSHCNAECWTYSELVRDITRTANAFTRLGATSRSVIAYVLPNLPETHFVIWGGQAAGITCAVNPLLEGESIAELLNAAGATLLVTLAPFPGTDLWEKIHPVLRRVPTLEHLVLVNLADRVPGQRKVAARTLSHDEVSRLHGEGGLRAAIPPGIQFHDFTSIVERESGATLLSNRRFARDDLSSFFSTGGTTGLPKVAMRRHGNEVANAWSTARFFGESMGPGKTIFCGLPLFHVNAVMATGLLPFSQGAHVVLGTPQGYRGEGVITRFWEIIERHHINFFSGVPTLYAALLDIPVDGRDISSLEYGLCGAAPMPVEVFRGFQERTGIRILEAYGLTEGSCVSSVNPPLGERCVGSIGLRIPGQEMKAVVLDGNSRYLRDCDVDEVGLLVISGPNVFAGYAQAKHNEGIWIELGDGKRWFNTGDLGRCDADGYFWLTGRKKDLIIRGGHNIDPATIEEPLHRHPAVQIAAAIGRPDAHAGELPIAYVQLKPGTMATERDLAQFVRSEIGERAAFPKRIRIIEAMPLTGVGKIFKPELRRRETVDALRSALADAGIQDAFVSAVQDPSRGTVLRVELIDLAQEAAARTVLGRFPFAFSILPVESSDEITPDGSGSEPSCAVQEAPSCPSGSR</sequence>